<evidence type="ECO:0000313" key="3">
    <source>
        <dbReference type="Proteomes" id="UP000314294"/>
    </source>
</evidence>
<feature type="region of interest" description="Disordered" evidence="1">
    <location>
        <begin position="141"/>
        <end position="171"/>
    </location>
</feature>
<keyword evidence="3" id="KW-1185">Reference proteome</keyword>
<sequence>MESWDPRLLELSPSNIMESNSEILSRVSDRKAEDGVVGKGSDRLLSKSPFFCPPAFPRGRTIMVITLICASYNRITRAQQQFRRDNKIHNKGFSAVMGTLQVGHWLVFFNHISMQDEQNTWWFAQMTGCLTCAERNKQQMGTRAGRRGALPPGTSGLRYSSSSATITTSSPCTASDRVASDVCVEKRGCAQLCGPTPASKLWVPDPAEEETLELVSQGQFPQLVPLENREKEERN</sequence>
<dbReference type="AlphaFoldDB" id="A0A4Z2IAW1"/>
<gene>
    <name evidence="2" type="ORF">EYF80_015325</name>
</gene>
<feature type="compositionally biased region" description="Low complexity" evidence="1">
    <location>
        <begin position="160"/>
        <end position="171"/>
    </location>
</feature>
<feature type="region of interest" description="Disordered" evidence="1">
    <location>
        <begin position="212"/>
        <end position="235"/>
    </location>
</feature>
<comment type="caution">
    <text evidence="2">The sequence shown here is derived from an EMBL/GenBank/DDBJ whole genome shotgun (WGS) entry which is preliminary data.</text>
</comment>
<dbReference type="Proteomes" id="UP000314294">
    <property type="component" value="Unassembled WGS sequence"/>
</dbReference>
<proteinExistence type="predicted"/>
<organism evidence="2 3">
    <name type="scientific">Liparis tanakae</name>
    <name type="common">Tanaka's snailfish</name>
    <dbReference type="NCBI Taxonomy" id="230148"/>
    <lineage>
        <taxon>Eukaryota</taxon>
        <taxon>Metazoa</taxon>
        <taxon>Chordata</taxon>
        <taxon>Craniata</taxon>
        <taxon>Vertebrata</taxon>
        <taxon>Euteleostomi</taxon>
        <taxon>Actinopterygii</taxon>
        <taxon>Neopterygii</taxon>
        <taxon>Teleostei</taxon>
        <taxon>Neoteleostei</taxon>
        <taxon>Acanthomorphata</taxon>
        <taxon>Eupercaria</taxon>
        <taxon>Perciformes</taxon>
        <taxon>Cottioidei</taxon>
        <taxon>Cottales</taxon>
        <taxon>Liparidae</taxon>
        <taxon>Liparis</taxon>
    </lineage>
</organism>
<accession>A0A4Z2IAW1</accession>
<evidence type="ECO:0000313" key="2">
    <source>
        <dbReference type="EMBL" id="TNN74545.1"/>
    </source>
</evidence>
<evidence type="ECO:0000256" key="1">
    <source>
        <dbReference type="SAM" id="MobiDB-lite"/>
    </source>
</evidence>
<name>A0A4Z2IAW1_9TELE</name>
<dbReference type="EMBL" id="SRLO01000113">
    <property type="protein sequence ID" value="TNN74545.1"/>
    <property type="molecule type" value="Genomic_DNA"/>
</dbReference>
<protein>
    <submittedName>
        <fullName evidence="2">Uncharacterized protein</fullName>
    </submittedName>
</protein>
<reference evidence="2 3" key="1">
    <citation type="submission" date="2019-03" db="EMBL/GenBank/DDBJ databases">
        <title>First draft genome of Liparis tanakae, snailfish: a comprehensive survey of snailfish specific genes.</title>
        <authorList>
            <person name="Kim W."/>
            <person name="Song I."/>
            <person name="Jeong J.-H."/>
            <person name="Kim D."/>
            <person name="Kim S."/>
            <person name="Ryu S."/>
            <person name="Song J.Y."/>
            <person name="Lee S.K."/>
        </authorList>
    </citation>
    <scope>NUCLEOTIDE SEQUENCE [LARGE SCALE GENOMIC DNA]</scope>
    <source>
        <tissue evidence="2">Muscle</tissue>
    </source>
</reference>